<feature type="transmembrane region" description="Helical" evidence="6">
    <location>
        <begin position="164"/>
        <end position="183"/>
    </location>
</feature>
<keyword evidence="2" id="KW-1003">Cell membrane</keyword>
<feature type="transmembrane region" description="Helical" evidence="6">
    <location>
        <begin position="211"/>
        <end position="231"/>
    </location>
</feature>
<evidence type="ECO:0000256" key="6">
    <source>
        <dbReference type="SAM" id="Phobius"/>
    </source>
</evidence>
<protein>
    <submittedName>
        <fullName evidence="8">Putative MFS transporter</fullName>
    </submittedName>
</protein>
<gene>
    <name evidence="8" type="ordered locus">PA14_37440</name>
</gene>
<feature type="transmembrane region" description="Helical" evidence="6">
    <location>
        <begin position="54"/>
        <end position="71"/>
    </location>
</feature>
<dbReference type="RefSeq" id="WP_003139612.1">
    <property type="nucleotide sequence ID" value="NC_008463.1"/>
</dbReference>
<evidence type="ECO:0000313" key="8">
    <source>
        <dbReference type="EMBL" id="ABJ11275.1"/>
    </source>
</evidence>
<feature type="transmembrane region" description="Helical" evidence="6">
    <location>
        <begin position="136"/>
        <end position="158"/>
    </location>
</feature>
<organism evidence="8 9">
    <name type="scientific">Pseudomonas aeruginosa (strain UCBPP-PA14)</name>
    <dbReference type="NCBI Taxonomy" id="208963"/>
    <lineage>
        <taxon>Bacteria</taxon>
        <taxon>Pseudomonadati</taxon>
        <taxon>Pseudomonadota</taxon>
        <taxon>Gammaproteobacteria</taxon>
        <taxon>Pseudomonadales</taxon>
        <taxon>Pseudomonadaceae</taxon>
        <taxon>Pseudomonas</taxon>
    </lineage>
</organism>
<dbReference type="InterPro" id="IPR050189">
    <property type="entry name" value="MFS_Efflux_Transporters"/>
</dbReference>
<dbReference type="EMBL" id="CP000438">
    <property type="protein sequence ID" value="ABJ11275.1"/>
    <property type="molecule type" value="Genomic_DNA"/>
</dbReference>
<dbReference type="Pfam" id="PF07690">
    <property type="entry name" value="MFS_1"/>
    <property type="match status" value="1"/>
</dbReference>
<reference evidence="8 9" key="1">
    <citation type="journal article" date="2006" name="Genome Biol.">
        <title>Genomic analysis reveals that Pseudomonas aeruginosa virulence is combinatorial.</title>
        <authorList>
            <person name="Lee D.G."/>
            <person name="Urbach J.M."/>
            <person name="Wu G."/>
            <person name="Liberati N.T."/>
            <person name="Feinbaum R.L."/>
            <person name="Miyata S."/>
            <person name="Diggins L.T."/>
            <person name="He J."/>
            <person name="Saucier M."/>
            <person name="Deziel E."/>
            <person name="Friedman L."/>
            <person name="Li L."/>
            <person name="Grills G."/>
            <person name="Montgomery K."/>
            <person name="Kucherlapati R."/>
            <person name="Rahme L.G."/>
            <person name="Ausubel F.M."/>
        </authorList>
    </citation>
    <scope>NUCLEOTIDE SEQUENCE [LARGE SCALE GENOMIC DNA]</scope>
    <source>
        <strain evidence="8 9">UCBPP-PA14</strain>
    </source>
</reference>
<dbReference type="InterPro" id="IPR020846">
    <property type="entry name" value="MFS_dom"/>
</dbReference>
<evidence type="ECO:0000256" key="1">
    <source>
        <dbReference type="ARBA" id="ARBA00004651"/>
    </source>
</evidence>
<comment type="subcellular location">
    <subcellularLocation>
        <location evidence="1">Cell membrane</location>
        <topology evidence="1">Multi-pass membrane protein</topology>
    </subcellularLocation>
</comment>
<dbReference type="SUPFAM" id="SSF103473">
    <property type="entry name" value="MFS general substrate transporter"/>
    <property type="match status" value="1"/>
</dbReference>
<dbReference type="AlphaFoldDB" id="A0A0H2ZAP5"/>
<dbReference type="PANTHER" id="PTHR43124">
    <property type="entry name" value="PURINE EFFLUX PUMP PBUE"/>
    <property type="match status" value="1"/>
</dbReference>
<feature type="transmembrane region" description="Helical" evidence="6">
    <location>
        <begin position="299"/>
        <end position="318"/>
    </location>
</feature>
<dbReference type="InterPro" id="IPR011701">
    <property type="entry name" value="MFS"/>
</dbReference>
<evidence type="ECO:0000256" key="3">
    <source>
        <dbReference type="ARBA" id="ARBA00022692"/>
    </source>
</evidence>
<dbReference type="GO" id="GO:0005886">
    <property type="term" value="C:plasma membrane"/>
    <property type="evidence" value="ECO:0007669"/>
    <property type="project" value="UniProtKB-SubCell"/>
</dbReference>
<dbReference type="Proteomes" id="UP000000653">
    <property type="component" value="Chromosome"/>
</dbReference>
<sequence length="398" mass="40952">MGETERSRAEVGVWLLAGLAFVVGTVELVVAGVLDELAASFAVSQGRAGLLMSLYALVYALLGPLLVYLSAGIERRRLLAGALLVFVGANLASAAAPSFALLLASRLLVAASASVIVVVAITLAVAIVAPERRGRAIGLVFAGIVASLVLGVPLGTLIGEFWGWRSLFLLLAGVALLGLPLLLRLLPAIPGAPGIAPAEQLRALARGRVPFAHLASLLQMTGQFTVYTYIVPFLVGSMALDKPTISLVLLVYGGGGILGALLGGRAADRWPGPATFVAFLLLHALALVLLPFATGGLPLLLGAVVFWCVFNMAPGPAIQKYLVELSPDTAAIQISLNTSAIQLGVALGAFIGAILVDQVAVRALPWWGAALILGAAACGWLSAQRPAAGSADCRERLD</sequence>
<keyword evidence="4 6" id="KW-1133">Transmembrane helix</keyword>
<proteinExistence type="predicted"/>
<dbReference type="Gene3D" id="1.20.1250.20">
    <property type="entry name" value="MFS general substrate transporter like domains"/>
    <property type="match status" value="1"/>
</dbReference>
<evidence type="ECO:0000256" key="5">
    <source>
        <dbReference type="ARBA" id="ARBA00023136"/>
    </source>
</evidence>
<feature type="transmembrane region" description="Helical" evidence="6">
    <location>
        <begin position="366"/>
        <end position="383"/>
    </location>
</feature>
<dbReference type="PANTHER" id="PTHR43124:SF10">
    <property type="entry name" value="PURINE EFFLUX PUMP PBUE"/>
    <property type="match status" value="1"/>
</dbReference>
<dbReference type="PROSITE" id="PS50850">
    <property type="entry name" value="MFS"/>
    <property type="match status" value="1"/>
</dbReference>
<feature type="transmembrane region" description="Helical" evidence="6">
    <location>
        <begin position="78"/>
        <end position="101"/>
    </location>
</feature>
<feature type="transmembrane region" description="Helical" evidence="6">
    <location>
        <begin position="107"/>
        <end position="129"/>
    </location>
</feature>
<name>A0A0H2ZAP5_PSEAB</name>
<dbReference type="HOGENOM" id="CLU_001265_61_5_6"/>
<feature type="transmembrane region" description="Helical" evidence="6">
    <location>
        <begin position="330"/>
        <end position="354"/>
    </location>
</feature>
<evidence type="ECO:0000313" key="9">
    <source>
        <dbReference type="Proteomes" id="UP000000653"/>
    </source>
</evidence>
<accession>A0A0H2ZAP5</accession>
<dbReference type="CDD" id="cd17324">
    <property type="entry name" value="MFS_NepI_like"/>
    <property type="match status" value="1"/>
</dbReference>
<dbReference type="BioCyc" id="PAER208963:G1G74-3150-MONOMER"/>
<feature type="domain" description="Major facilitator superfamily (MFS) profile" evidence="7">
    <location>
        <begin position="12"/>
        <end position="386"/>
    </location>
</feature>
<keyword evidence="5 6" id="KW-0472">Membrane</keyword>
<evidence type="ECO:0000259" key="7">
    <source>
        <dbReference type="PROSITE" id="PS50850"/>
    </source>
</evidence>
<feature type="transmembrane region" description="Helical" evidence="6">
    <location>
        <begin position="243"/>
        <end position="262"/>
    </location>
</feature>
<evidence type="ECO:0000256" key="4">
    <source>
        <dbReference type="ARBA" id="ARBA00022989"/>
    </source>
</evidence>
<dbReference type="GO" id="GO:0022857">
    <property type="term" value="F:transmembrane transporter activity"/>
    <property type="evidence" value="ECO:0007669"/>
    <property type="project" value="InterPro"/>
</dbReference>
<feature type="transmembrane region" description="Helical" evidence="6">
    <location>
        <begin position="274"/>
        <end position="293"/>
    </location>
</feature>
<evidence type="ECO:0000256" key="2">
    <source>
        <dbReference type="ARBA" id="ARBA00022475"/>
    </source>
</evidence>
<feature type="transmembrane region" description="Helical" evidence="6">
    <location>
        <begin position="12"/>
        <end position="34"/>
    </location>
</feature>
<keyword evidence="3 6" id="KW-0812">Transmembrane</keyword>
<dbReference type="KEGG" id="pau:PA14_37440"/>
<dbReference type="InterPro" id="IPR036259">
    <property type="entry name" value="MFS_trans_sf"/>
</dbReference>